<reference evidence="3 4" key="1">
    <citation type="journal article" date="2018" name="New Phytol.">
        <title>Phylogenomics of Endogonaceae and evolution of mycorrhizas within Mucoromycota.</title>
        <authorList>
            <person name="Chang Y."/>
            <person name="Desiro A."/>
            <person name="Na H."/>
            <person name="Sandor L."/>
            <person name="Lipzen A."/>
            <person name="Clum A."/>
            <person name="Barry K."/>
            <person name="Grigoriev I.V."/>
            <person name="Martin F.M."/>
            <person name="Stajich J.E."/>
            <person name="Smith M.E."/>
            <person name="Bonito G."/>
            <person name="Spatafora J.W."/>
        </authorList>
    </citation>
    <scope>NUCLEOTIDE SEQUENCE [LARGE SCALE GENOMIC DNA]</scope>
    <source>
        <strain evidence="3 4">GMNB39</strain>
    </source>
</reference>
<dbReference type="GO" id="GO:0005525">
    <property type="term" value="F:GTP binding"/>
    <property type="evidence" value="ECO:0007669"/>
    <property type="project" value="InterPro"/>
</dbReference>
<dbReference type="Proteomes" id="UP000268093">
    <property type="component" value="Unassembled WGS sequence"/>
</dbReference>
<dbReference type="PROSITE" id="PS51719">
    <property type="entry name" value="G_SEPTIN"/>
    <property type="match status" value="1"/>
</dbReference>
<dbReference type="EMBL" id="RBNI01017752">
    <property type="protein sequence ID" value="RUP00307.1"/>
    <property type="molecule type" value="Genomic_DNA"/>
</dbReference>
<gene>
    <name evidence="3" type="ORF">BC936DRAFT_140731</name>
</gene>
<feature type="region of interest" description="Disordered" evidence="1">
    <location>
        <begin position="1"/>
        <end position="34"/>
    </location>
</feature>
<dbReference type="InterPro" id="IPR030379">
    <property type="entry name" value="G_SEPTIN_dom"/>
</dbReference>
<dbReference type="InterPro" id="IPR027417">
    <property type="entry name" value="P-loop_NTPase"/>
</dbReference>
<keyword evidence="4" id="KW-1185">Reference proteome</keyword>
<sequence length="107" mass="11765">MARPNRFHSPPAIRDSAAVERTSKRDSSSPSWWSVRASGTGRTTFVNTLCGSEVLAKKVCDNPDLAHVEEGIRIKPITVELDEDGVRISLTIVDTPGFGDNIDNELW</sequence>
<evidence type="ECO:0000313" key="3">
    <source>
        <dbReference type="EMBL" id="RUP00307.1"/>
    </source>
</evidence>
<feature type="compositionally biased region" description="Basic and acidic residues" evidence="1">
    <location>
        <begin position="17"/>
        <end position="27"/>
    </location>
</feature>
<dbReference type="SUPFAM" id="SSF52540">
    <property type="entry name" value="P-loop containing nucleoside triphosphate hydrolases"/>
    <property type="match status" value="1"/>
</dbReference>
<dbReference type="Gene3D" id="3.40.50.300">
    <property type="entry name" value="P-loop containing nucleotide triphosphate hydrolases"/>
    <property type="match status" value="1"/>
</dbReference>
<evidence type="ECO:0000256" key="1">
    <source>
        <dbReference type="SAM" id="MobiDB-lite"/>
    </source>
</evidence>
<organism evidence="3 4">
    <name type="scientific">Jimgerdemannia flammicorona</name>
    <dbReference type="NCBI Taxonomy" id="994334"/>
    <lineage>
        <taxon>Eukaryota</taxon>
        <taxon>Fungi</taxon>
        <taxon>Fungi incertae sedis</taxon>
        <taxon>Mucoromycota</taxon>
        <taxon>Mucoromycotina</taxon>
        <taxon>Endogonomycetes</taxon>
        <taxon>Endogonales</taxon>
        <taxon>Endogonaceae</taxon>
        <taxon>Jimgerdemannia</taxon>
    </lineage>
</organism>
<dbReference type="OrthoDB" id="416553at2759"/>
<dbReference type="AlphaFoldDB" id="A0A433ACJ1"/>
<dbReference type="PANTHER" id="PTHR18884">
    <property type="entry name" value="SEPTIN"/>
    <property type="match status" value="1"/>
</dbReference>
<comment type="caution">
    <text evidence="3">The sequence shown here is derived from an EMBL/GenBank/DDBJ whole genome shotgun (WGS) entry which is preliminary data.</text>
</comment>
<accession>A0A433ACJ1</accession>
<proteinExistence type="predicted"/>
<evidence type="ECO:0000259" key="2">
    <source>
        <dbReference type="PROSITE" id="PS51719"/>
    </source>
</evidence>
<dbReference type="Pfam" id="PF00735">
    <property type="entry name" value="Septin"/>
    <property type="match status" value="1"/>
</dbReference>
<evidence type="ECO:0000313" key="4">
    <source>
        <dbReference type="Proteomes" id="UP000268093"/>
    </source>
</evidence>
<feature type="domain" description="Septin-type G" evidence="2">
    <location>
        <begin position="26"/>
        <end position="107"/>
    </location>
</feature>
<protein>
    <submittedName>
        <fullName evidence="3">Septin-domain-containing protein</fullName>
    </submittedName>
</protein>
<name>A0A433ACJ1_9FUNG</name>